<feature type="compositionally biased region" description="Basic and acidic residues" evidence="1">
    <location>
        <begin position="436"/>
        <end position="449"/>
    </location>
</feature>
<reference evidence="2 3" key="1">
    <citation type="journal article" date="2016" name="Mol. Biol. Evol.">
        <title>Comparative Genomics of Early-Diverging Mushroom-Forming Fungi Provides Insights into the Origins of Lignocellulose Decay Capabilities.</title>
        <authorList>
            <person name="Nagy L.G."/>
            <person name="Riley R."/>
            <person name="Tritt A."/>
            <person name="Adam C."/>
            <person name="Daum C."/>
            <person name="Floudas D."/>
            <person name="Sun H."/>
            <person name="Yadav J.S."/>
            <person name="Pangilinan J."/>
            <person name="Larsson K.H."/>
            <person name="Matsuura K."/>
            <person name="Barry K."/>
            <person name="Labutti K."/>
            <person name="Kuo R."/>
            <person name="Ohm R.A."/>
            <person name="Bhattacharya S.S."/>
            <person name="Shirouzu T."/>
            <person name="Yoshinaga Y."/>
            <person name="Martin F.M."/>
            <person name="Grigoriev I.V."/>
            <person name="Hibbett D.S."/>
        </authorList>
    </citation>
    <scope>NUCLEOTIDE SEQUENCE [LARGE SCALE GENOMIC DNA]</scope>
    <source>
        <strain evidence="2 3">TUFC12733</strain>
    </source>
</reference>
<feature type="compositionally biased region" description="Basic and acidic residues" evidence="1">
    <location>
        <begin position="235"/>
        <end position="295"/>
    </location>
</feature>
<feature type="compositionally biased region" description="Low complexity" evidence="1">
    <location>
        <begin position="173"/>
        <end position="187"/>
    </location>
</feature>
<gene>
    <name evidence="2" type="ORF">CALVIDRAFT_427107</name>
</gene>
<protein>
    <submittedName>
        <fullName evidence="2">Uncharacterized protein</fullName>
    </submittedName>
</protein>
<feature type="compositionally biased region" description="Basic and acidic residues" evidence="1">
    <location>
        <begin position="77"/>
        <end position="87"/>
    </location>
</feature>
<feature type="compositionally biased region" description="Basic and acidic residues" evidence="1">
    <location>
        <begin position="305"/>
        <end position="387"/>
    </location>
</feature>
<evidence type="ECO:0000313" key="2">
    <source>
        <dbReference type="EMBL" id="KZO98904.1"/>
    </source>
</evidence>
<dbReference type="EMBL" id="KV417274">
    <property type="protein sequence ID" value="KZO98904.1"/>
    <property type="molecule type" value="Genomic_DNA"/>
</dbReference>
<keyword evidence="3" id="KW-1185">Reference proteome</keyword>
<feature type="compositionally biased region" description="Low complexity" evidence="1">
    <location>
        <begin position="478"/>
        <end position="492"/>
    </location>
</feature>
<dbReference type="OrthoDB" id="10656956at2759"/>
<dbReference type="Proteomes" id="UP000076738">
    <property type="component" value="Unassembled WGS sequence"/>
</dbReference>
<dbReference type="AlphaFoldDB" id="A0A167PKV0"/>
<organism evidence="2 3">
    <name type="scientific">Calocera viscosa (strain TUFC12733)</name>
    <dbReference type="NCBI Taxonomy" id="1330018"/>
    <lineage>
        <taxon>Eukaryota</taxon>
        <taxon>Fungi</taxon>
        <taxon>Dikarya</taxon>
        <taxon>Basidiomycota</taxon>
        <taxon>Agaricomycotina</taxon>
        <taxon>Dacrymycetes</taxon>
        <taxon>Dacrymycetales</taxon>
        <taxon>Dacrymycetaceae</taxon>
        <taxon>Calocera</taxon>
    </lineage>
</organism>
<proteinExistence type="predicted"/>
<evidence type="ECO:0000313" key="3">
    <source>
        <dbReference type="Proteomes" id="UP000076738"/>
    </source>
</evidence>
<feature type="compositionally biased region" description="Low complexity" evidence="1">
    <location>
        <begin position="135"/>
        <end position="146"/>
    </location>
</feature>
<feature type="compositionally biased region" description="Basic and acidic residues" evidence="1">
    <location>
        <begin position="95"/>
        <end position="112"/>
    </location>
</feature>
<evidence type="ECO:0000256" key="1">
    <source>
        <dbReference type="SAM" id="MobiDB-lite"/>
    </source>
</evidence>
<sequence>MKGLPPPVPAVQEKEKQAITVTPTPASKVKPAPAAADQPQLQPKPASAPPSQAGPMLTSAGLQIGATLSSSFRGGLSKKEGKSRPGKVEPAAKAAKGEKAQRESEKERKAREDMEEGELEDELAPPPLPAPVPAPSAARPLAPPAATRSKLPPFSKVTPAKVDPPAYDKPTVSSASKQKPAKAALPARVDTPDRDRAGPSTSGSVSRHAARPSLDARVAGEAPSRPTSAMGSKPRTLEVLKGKEPELRKRPAAKDAEEDHDVEEGRVGKKRKTEDKLPLKRGEKVRIAAKDERAAVVRVTTTAPARKEREELKGKAVARKDDEPKSLARKDDSSLERRLARKDDSSLERKPLPKEKKDVLPERRAEIKSKKADLPERKSAAKRKMVDYSDDESDVPIAKKQKPAAVPAKEPEARARPSTVVLVKSKVVARPANAESTKREAAKLAAVDKGKRKRPDYTSSEDERDEPEERPTVRRKTASSAPLPPAASKAQPAPAPAPTPRQRAPPTQGELLIKSLRLYAEYVEIHAKIVQQKQVYEDFAAGKKNEPKMMAPEKMEKVVAEYEKIHTELIDLHTKMDEMAVAPAVSAAPAASKA</sequence>
<feature type="region of interest" description="Disordered" evidence="1">
    <location>
        <begin position="1"/>
        <end position="509"/>
    </location>
</feature>
<feature type="compositionally biased region" description="Low complexity" evidence="1">
    <location>
        <begin position="22"/>
        <end position="55"/>
    </location>
</feature>
<feature type="compositionally biased region" description="Acidic residues" evidence="1">
    <location>
        <begin position="113"/>
        <end position="123"/>
    </location>
</feature>
<accession>A0A167PKV0</accession>
<feature type="compositionally biased region" description="Pro residues" evidence="1">
    <location>
        <begin position="124"/>
        <end position="134"/>
    </location>
</feature>
<name>A0A167PKV0_CALVF</name>